<dbReference type="PANTHER" id="PTHR35801">
    <property type="entry name" value="PHOSPHOSERINE PHOSPHATASE RSBX"/>
    <property type="match status" value="1"/>
</dbReference>
<keyword evidence="2" id="KW-0418">Kinase</keyword>
<dbReference type="PANTHER" id="PTHR35801:SF1">
    <property type="entry name" value="PHOSPHOSERINE PHOSPHATASE RSBX"/>
    <property type="match status" value="1"/>
</dbReference>
<keyword evidence="3" id="KW-1185">Reference proteome</keyword>
<dbReference type="EMBL" id="FNKP01000001">
    <property type="protein sequence ID" value="SDQ59794.1"/>
    <property type="molecule type" value="Genomic_DNA"/>
</dbReference>
<accession>A0A1H1C6N3</accession>
<keyword evidence="2" id="KW-0808">Transferase</keyword>
<dbReference type="CDD" id="cd16934">
    <property type="entry name" value="HATPase_RsbT-like"/>
    <property type="match status" value="1"/>
</dbReference>
<dbReference type="Pfam" id="PF13581">
    <property type="entry name" value="HATPase_c_2"/>
    <property type="match status" value="1"/>
</dbReference>
<dbReference type="SMART" id="SM00331">
    <property type="entry name" value="PP2C_SIG"/>
    <property type="match status" value="1"/>
</dbReference>
<dbReference type="Gene3D" id="3.30.565.10">
    <property type="entry name" value="Histidine kinase-like ATPase, C-terminal domain"/>
    <property type="match status" value="1"/>
</dbReference>
<dbReference type="SUPFAM" id="SSF55874">
    <property type="entry name" value="ATPase domain of HSP90 chaperone/DNA topoisomerase II/histidine kinase"/>
    <property type="match status" value="1"/>
</dbReference>
<proteinExistence type="predicted"/>
<dbReference type="Gene3D" id="3.60.40.10">
    <property type="entry name" value="PPM-type phosphatase domain"/>
    <property type="match status" value="1"/>
</dbReference>
<feature type="domain" description="PPM-type phosphatase" evidence="1">
    <location>
        <begin position="136"/>
        <end position="329"/>
    </location>
</feature>
<name>A0A1H1C6N3_9BURK</name>
<sequence>MEATLSLTDKSGVADVRRRAIHMAHALGLSEKRQADAALVVTEAATNILKYAGQGQVTLRNYQEGAAQGLEVIALDRGPGITNLTSARTDGFSTGGSLGAGLGTIERHSTLFDIYSVTGCGTALLARIANSCDAAAHPFEVGARSTPKLGQDICGDAFGIRHTGNGLWIALLDGLGHGPLAAEASNRAVGIFQQAGINDTPADVLRAVHQGIKTTRGAVMAVAMFNADKALMSFAGVGNIVGIVASGNDTQHLISTDGTVGYNMRTVRPSEVPLTRGSVFVATTDGLSTRWNLNRHPGLVDRHPSLIANVLHRDFARDTDDATIVVVKAS</sequence>
<dbReference type="RefSeq" id="WP_074764128.1">
    <property type="nucleotide sequence ID" value="NZ_FNKP01000001.1"/>
</dbReference>
<gene>
    <name evidence="2" type="ORF">SAMN05443245_1999</name>
</gene>
<organism evidence="2 3">
    <name type="scientific">Paraburkholderia fungorum</name>
    <dbReference type="NCBI Taxonomy" id="134537"/>
    <lineage>
        <taxon>Bacteria</taxon>
        <taxon>Pseudomonadati</taxon>
        <taxon>Pseudomonadota</taxon>
        <taxon>Betaproteobacteria</taxon>
        <taxon>Burkholderiales</taxon>
        <taxon>Burkholderiaceae</taxon>
        <taxon>Paraburkholderia</taxon>
    </lineage>
</organism>
<reference evidence="3" key="1">
    <citation type="submission" date="2016-10" db="EMBL/GenBank/DDBJ databases">
        <authorList>
            <person name="Varghese N."/>
            <person name="Submissions S."/>
        </authorList>
    </citation>
    <scope>NUCLEOTIDE SEQUENCE [LARGE SCALE GENOMIC DNA]</scope>
    <source>
        <strain evidence="3">GAS106B</strain>
    </source>
</reference>
<evidence type="ECO:0000313" key="2">
    <source>
        <dbReference type="EMBL" id="SDQ59794.1"/>
    </source>
</evidence>
<dbReference type="Proteomes" id="UP000183487">
    <property type="component" value="Unassembled WGS sequence"/>
</dbReference>
<dbReference type="InterPro" id="IPR001932">
    <property type="entry name" value="PPM-type_phosphatase-like_dom"/>
</dbReference>
<dbReference type="GO" id="GO:0016301">
    <property type="term" value="F:kinase activity"/>
    <property type="evidence" value="ECO:0007669"/>
    <property type="project" value="UniProtKB-KW"/>
</dbReference>
<dbReference type="SUPFAM" id="SSF81606">
    <property type="entry name" value="PP2C-like"/>
    <property type="match status" value="1"/>
</dbReference>
<dbReference type="InterPro" id="IPR003594">
    <property type="entry name" value="HATPase_dom"/>
</dbReference>
<evidence type="ECO:0000313" key="3">
    <source>
        <dbReference type="Proteomes" id="UP000183487"/>
    </source>
</evidence>
<dbReference type="InterPro" id="IPR036457">
    <property type="entry name" value="PPM-type-like_dom_sf"/>
</dbReference>
<dbReference type="AlphaFoldDB" id="A0A1H1C6N3"/>
<dbReference type="OrthoDB" id="479131at2"/>
<evidence type="ECO:0000259" key="1">
    <source>
        <dbReference type="SMART" id="SM00331"/>
    </source>
</evidence>
<dbReference type="Pfam" id="PF07228">
    <property type="entry name" value="SpoIIE"/>
    <property type="match status" value="1"/>
</dbReference>
<dbReference type="InterPro" id="IPR036890">
    <property type="entry name" value="HATPase_C_sf"/>
</dbReference>
<dbReference type="InterPro" id="IPR039248">
    <property type="entry name" value="Ptase_RsbX"/>
</dbReference>
<protein>
    <submittedName>
        <fullName evidence="2">Anti-sigma regulatory factor (Ser/Thr protein kinase)</fullName>
    </submittedName>
</protein>